<dbReference type="HOGENOM" id="CLU_548510_0_0_12"/>
<gene>
    <name evidence="1" type="ORF">HMPREF9733_02691</name>
</gene>
<dbReference type="EMBL" id="AGDZ01000039">
    <property type="protein sequence ID" value="EMB19591.1"/>
    <property type="molecule type" value="Genomic_DNA"/>
</dbReference>
<protein>
    <recommendedName>
        <fullName evidence="3">SPP1 family phage portal protein</fullName>
    </recommendedName>
</protein>
<dbReference type="Proteomes" id="UP000016183">
    <property type="component" value="Unassembled WGS sequence"/>
</dbReference>
<organism evidence="1 2">
    <name type="scientific">Treponema denticola SP33</name>
    <dbReference type="NCBI Taxonomy" id="999437"/>
    <lineage>
        <taxon>Bacteria</taxon>
        <taxon>Pseudomonadati</taxon>
        <taxon>Spirochaetota</taxon>
        <taxon>Spirochaetia</taxon>
        <taxon>Spirochaetales</taxon>
        <taxon>Treponemataceae</taxon>
        <taxon>Treponema</taxon>
    </lineage>
</organism>
<accession>M2AAT4</accession>
<comment type="caution">
    <text evidence="1">The sequence shown here is derived from an EMBL/GenBank/DDBJ whole genome shotgun (WGS) entry which is preliminary data.</text>
</comment>
<evidence type="ECO:0000313" key="2">
    <source>
        <dbReference type="Proteomes" id="UP000016183"/>
    </source>
</evidence>
<dbReference type="PATRIC" id="fig|999437.3.peg.2769"/>
<sequence>MKLFDFLKRNTIGLFIETKRDGRGAFDNIKTDYVLSRSLYSSAPADSGAYSNYANYSLGNYSTKTYIDTFSWFIGLPEITAESDTFTADIQKYLTNNKNKLLAIYRQTMIDGKHFVWLRAEKNIKGKIIMQIKQIPLENVIEDDCIKDSLDNYTKFVIETVEKWKDKNFDKKATIKIELTAGKELITIDGDLPPQYNSKHIENTNSLNFVPVYCLYNNKQTFLKDGIPEIAAAVPFILRYDATLRKLGKHIDEILDPKIQARVKNVSDFLKYSFGFTAEDLENINSGKQSIDISQFKAAILSGENDSVNFIQQPNNAESAISLLKLLHWIIIELTMPEYLYGTAMNSTNASVQEQSPVWAKKVEGRQGEYNDFYIWLSDVFYLFQNAINGRDIYSTDGGADDVSIRWAELTVKDDVQVMNALATFINAMDKAMIMGLVSPQSAFNTLKTFISIPNDYETEKEAAAEWIKLKINLEALQDRIRSGDIDAGDAIEDLFKEVD</sequence>
<evidence type="ECO:0000313" key="1">
    <source>
        <dbReference type="EMBL" id="EMB19591.1"/>
    </source>
</evidence>
<reference evidence="1 2" key="1">
    <citation type="submission" date="2012-01" db="EMBL/GenBank/DDBJ databases">
        <title>The Genome Sequence of Treponema denticola SP33.</title>
        <authorList>
            <consortium name="The Broad Institute Genome Sequencing Platform"/>
            <person name="Earl A."/>
            <person name="Ward D."/>
            <person name="Feldgarden M."/>
            <person name="Gevers D."/>
            <person name="Blanton J.M."/>
            <person name="Fenno C.J."/>
            <person name="Baranova O.V."/>
            <person name="Mathney J."/>
            <person name="Dewhirst F.E."/>
            <person name="Izard J."/>
            <person name="Young S.K."/>
            <person name="Zeng Q."/>
            <person name="Gargeya S."/>
            <person name="Fitzgerald M."/>
            <person name="Haas B."/>
            <person name="Abouelleil A."/>
            <person name="Alvarado L."/>
            <person name="Arachchi H.M."/>
            <person name="Berlin A."/>
            <person name="Chapman S.B."/>
            <person name="Gearin G."/>
            <person name="Goldberg J."/>
            <person name="Griggs A."/>
            <person name="Gujja S."/>
            <person name="Hansen M."/>
            <person name="Heiman D."/>
            <person name="Howarth C."/>
            <person name="Larimer J."/>
            <person name="Lui A."/>
            <person name="MacDonald P.J.P."/>
            <person name="McCowen C."/>
            <person name="Montmayeur A."/>
            <person name="Murphy C."/>
            <person name="Neiman D."/>
            <person name="Pearson M."/>
            <person name="Priest M."/>
            <person name="Roberts A."/>
            <person name="Saif S."/>
            <person name="Shea T."/>
            <person name="Sisk P."/>
            <person name="Stolte C."/>
            <person name="Sykes S."/>
            <person name="Wortman J."/>
            <person name="Nusbaum C."/>
            <person name="Birren B."/>
        </authorList>
    </citation>
    <scope>NUCLEOTIDE SEQUENCE [LARGE SCALE GENOMIC DNA]</scope>
    <source>
        <strain evidence="1 2">SP33</strain>
    </source>
</reference>
<proteinExistence type="predicted"/>
<dbReference type="RefSeq" id="WP_010697690.1">
    <property type="nucleotide sequence ID" value="NZ_KB442455.1"/>
</dbReference>
<dbReference type="AlphaFoldDB" id="M2AAT4"/>
<evidence type="ECO:0008006" key="3">
    <source>
        <dbReference type="Google" id="ProtNLM"/>
    </source>
</evidence>
<name>M2AAT4_TREDN</name>